<organism evidence="1 2">
    <name type="scientific">Pyropia yezoensis</name>
    <name type="common">Susabi-nori</name>
    <name type="synonym">Porphyra yezoensis</name>
    <dbReference type="NCBI Taxonomy" id="2788"/>
    <lineage>
        <taxon>Eukaryota</taxon>
        <taxon>Rhodophyta</taxon>
        <taxon>Bangiophyceae</taxon>
        <taxon>Bangiales</taxon>
        <taxon>Bangiaceae</taxon>
        <taxon>Pyropia</taxon>
    </lineage>
</organism>
<reference evidence="1" key="1">
    <citation type="submission" date="2019-11" db="EMBL/GenBank/DDBJ databases">
        <title>Nori genome reveals adaptations in red seaweeds to the harsh intertidal environment.</title>
        <authorList>
            <person name="Wang D."/>
            <person name="Mao Y."/>
        </authorList>
    </citation>
    <scope>NUCLEOTIDE SEQUENCE</scope>
    <source>
        <tissue evidence="1">Gametophyte</tissue>
    </source>
</reference>
<proteinExistence type="predicted"/>
<keyword evidence="2" id="KW-1185">Reference proteome</keyword>
<protein>
    <submittedName>
        <fullName evidence="1">Uncharacterized protein</fullName>
    </submittedName>
</protein>
<comment type="caution">
    <text evidence="1">The sequence shown here is derived from an EMBL/GenBank/DDBJ whole genome shotgun (WGS) entry which is preliminary data.</text>
</comment>
<evidence type="ECO:0000313" key="1">
    <source>
        <dbReference type="EMBL" id="KAK1867642.1"/>
    </source>
</evidence>
<accession>A0ACC3CCY1</accession>
<sequence length="511" mass="50616">MMRVVRAVAAAVAAATLTAILFSAPATPAGLAARPAPAAAAAAVAASAAGSGELSSLPPAVVPPSGALPFRPVTAAAAAPTTTAGDTLSAAAALTPPRFSIAAVTAAIDGTRCSGSSGCLGRWKTLFVTALFVEGVAGGLAPSCLRLLASPERALHVANAFSGGVFFATGMLHVLPEAVEHLNGGGHGHQAGHAAEVGGGEKAEGEAEAEPHDKQDAEDRHHFPTAYALAVAGFYAILFIEHLVLGKATDFHGHGHGIDHGHERGVLRARGGFLTVGAVAVNGDGGAAAVLRGGDDGVEDGDGDGDGGGGVNGFEDGGPSLQRALSSLSMSSALSSASAALSGSSHGHMREAENVGFFSPNFGRALLAAGSVGVHSVFESLSLGLADNWSTAFNTCLAIGAHKWATSASLGVKFEKERLRRDQTAALVIAWAGVTPLTAGVGAALGGGVSDTVTGVLLALSAGIFLYIAFEVTLEEFAGHPTDRAVKAAAALGGGAAIMAITAVLIRTGLH</sequence>
<evidence type="ECO:0000313" key="2">
    <source>
        <dbReference type="Proteomes" id="UP000798662"/>
    </source>
</evidence>
<gene>
    <name evidence="1" type="ORF">I4F81_010147</name>
</gene>
<dbReference type="EMBL" id="CM020620">
    <property type="protein sequence ID" value="KAK1867642.1"/>
    <property type="molecule type" value="Genomic_DNA"/>
</dbReference>
<dbReference type="Proteomes" id="UP000798662">
    <property type="component" value="Chromosome 3"/>
</dbReference>
<name>A0ACC3CCY1_PYRYE</name>